<dbReference type="PANTHER" id="PTHR10887:SF495">
    <property type="entry name" value="HELICASE SENATAXIN ISOFORM X1-RELATED"/>
    <property type="match status" value="1"/>
</dbReference>
<dbReference type="Proteomes" id="UP000007014">
    <property type="component" value="Chromosome 19"/>
</dbReference>
<proteinExistence type="predicted"/>
<dbReference type="KEGG" id="cme:CYME_CMS334C"/>
<evidence type="ECO:0000313" key="3">
    <source>
        <dbReference type="EMBL" id="BAM82917.1"/>
    </source>
</evidence>
<dbReference type="CDD" id="cd18042">
    <property type="entry name" value="DEXXQc_SETX"/>
    <property type="match status" value="1"/>
</dbReference>
<gene>
    <name evidence="3" type="ORF">CYME_CMS334C</name>
</gene>
<feature type="region of interest" description="Disordered" evidence="1">
    <location>
        <begin position="865"/>
        <end position="885"/>
    </location>
</feature>
<feature type="region of interest" description="Disordered" evidence="1">
    <location>
        <begin position="947"/>
        <end position="966"/>
    </location>
</feature>
<dbReference type="eggNOG" id="KOG1802">
    <property type="taxonomic scope" value="Eukaryota"/>
</dbReference>
<dbReference type="AlphaFoldDB" id="M1VHP4"/>
<dbReference type="InterPro" id="IPR041679">
    <property type="entry name" value="DNA2/NAM7-like_C"/>
</dbReference>
<reference evidence="3 4" key="1">
    <citation type="journal article" date="2004" name="Nature">
        <title>Genome sequence of the ultrasmall unicellular red alga Cyanidioschyzon merolae 10D.</title>
        <authorList>
            <person name="Matsuzaki M."/>
            <person name="Misumi O."/>
            <person name="Shin-i T."/>
            <person name="Maruyama S."/>
            <person name="Takahara M."/>
            <person name="Miyagishima S."/>
            <person name="Mori T."/>
            <person name="Nishida K."/>
            <person name="Yagisawa F."/>
            <person name="Nishida K."/>
            <person name="Yoshida Y."/>
            <person name="Nishimura Y."/>
            <person name="Nakao S."/>
            <person name="Kobayashi T."/>
            <person name="Momoyama Y."/>
            <person name="Higashiyama T."/>
            <person name="Minoda A."/>
            <person name="Sano M."/>
            <person name="Nomoto H."/>
            <person name="Oishi K."/>
            <person name="Hayashi H."/>
            <person name="Ohta F."/>
            <person name="Nishizaka S."/>
            <person name="Haga S."/>
            <person name="Miura S."/>
            <person name="Morishita T."/>
            <person name="Kabeya Y."/>
            <person name="Terasawa K."/>
            <person name="Suzuki Y."/>
            <person name="Ishii Y."/>
            <person name="Asakawa S."/>
            <person name="Takano H."/>
            <person name="Ohta N."/>
            <person name="Kuroiwa H."/>
            <person name="Tanaka K."/>
            <person name="Shimizu N."/>
            <person name="Sugano S."/>
            <person name="Sato N."/>
            <person name="Nozaki H."/>
            <person name="Ogasawara N."/>
            <person name="Kohara Y."/>
            <person name="Kuroiwa T."/>
        </authorList>
    </citation>
    <scope>NUCLEOTIDE SEQUENCE [LARGE SCALE GENOMIC DNA]</scope>
    <source>
        <strain evidence="3 4">10D</strain>
    </source>
</reference>
<organism evidence="3 4">
    <name type="scientific">Cyanidioschyzon merolae (strain NIES-3377 / 10D)</name>
    <name type="common">Unicellular red alga</name>
    <dbReference type="NCBI Taxonomy" id="280699"/>
    <lineage>
        <taxon>Eukaryota</taxon>
        <taxon>Rhodophyta</taxon>
        <taxon>Bangiophyceae</taxon>
        <taxon>Cyanidiales</taxon>
        <taxon>Cyanidiaceae</taxon>
        <taxon>Cyanidioschyzon</taxon>
    </lineage>
</organism>
<feature type="region of interest" description="Disordered" evidence="1">
    <location>
        <begin position="1"/>
        <end position="45"/>
    </location>
</feature>
<feature type="compositionally biased region" description="Low complexity" evidence="1">
    <location>
        <begin position="1"/>
        <end position="20"/>
    </location>
</feature>
<dbReference type="InterPro" id="IPR003593">
    <property type="entry name" value="AAA+_ATPase"/>
</dbReference>
<dbReference type="HOGENOM" id="CLU_282196_0_0_1"/>
<feature type="region of interest" description="Disordered" evidence="1">
    <location>
        <begin position="273"/>
        <end position="299"/>
    </location>
</feature>
<accession>M1VHP4</accession>
<dbReference type="InterPro" id="IPR041677">
    <property type="entry name" value="DNA2/NAM7_AAA_11"/>
</dbReference>
<dbReference type="SMART" id="SM00382">
    <property type="entry name" value="AAA"/>
    <property type="match status" value="1"/>
</dbReference>
<dbReference type="Gene3D" id="3.40.50.300">
    <property type="entry name" value="P-loop containing nucleotide triphosphate hydrolases"/>
    <property type="match status" value="2"/>
</dbReference>
<dbReference type="GO" id="GO:0004386">
    <property type="term" value="F:helicase activity"/>
    <property type="evidence" value="ECO:0007669"/>
    <property type="project" value="InterPro"/>
</dbReference>
<dbReference type="CDD" id="cd18808">
    <property type="entry name" value="SF1_C_Upf1"/>
    <property type="match status" value="1"/>
</dbReference>
<evidence type="ECO:0000313" key="4">
    <source>
        <dbReference type="Proteomes" id="UP000007014"/>
    </source>
</evidence>
<dbReference type="Gramene" id="CMS334CT">
    <property type="protein sequence ID" value="CMS334CT"/>
    <property type="gene ID" value="CMS334C"/>
</dbReference>
<evidence type="ECO:0000256" key="1">
    <source>
        <dbReference type="SAM" id="MobiDB-lite"/>
    </source>
</evidence>
<dbReference type="Pfam" id="PF13087">
    <property type="entry name" value="AAA_12"/>
    <property type="match status" value="1"/>
</dbReference>
<dbReference type="RefSeq" id="XP_005538953.1">
    <property type="nucleotide sequence ID" value="XM_005538896.1"/>
</dbReference>
<dbReference type="InterPro" id="IPR047187">
    <property type="entry name" value="SF1_C_Upf1"/>
</dbReference>
<protein>
    <submittedName>
        <fullName evidence="3">Similar to regulator of nonsense transcripts</fullName>
    </submittedName>
</protein>
<sequence length="1108" mass="121838">MPQGSLLSSSSAASAGTSVTAHREPTRWRRRWQRQASDNETEHHVNLELQLPEPPSPEAAEAQLVATLLQSWERSLQRPVPESSDDEPAWVQTDFACVHHYREYWIRRIENEWVAAVAESAALRVEVNAWAVTIASVEPTCTDYADRAVLQWAAGVDPPPDLDSQDVYFLQVERGRNAASGAGPIVPALRLTRLGFASCSGNVHEFSVWIPRNCLHMQQRTGTVARLWRAFSDEREWRTGLVPFVRQLQAVTRLGQIHRPLLYALIRPQEHFSSGRNVPPNALPGFQTRKQQQQQQQQQERYANIREMNSGGSVKPDFSLGLLNDGQMRAITRIVEARPGSVTLIVGPPGTGKSRTIIGALRRLTGETPAPRLLVCAPSNHAVRLLYEQFRSQSDTTRPVGIAWLQAQSQRQEHANNAPNSNNDGQIGIEWNALVHDVPIRNADVVFATLNSAAGLGFQGTGRMRERPFQYVIVDEASQAVEPDTLIPLILESFCPTNFPHGDRMEPETIAPSRLVLVGDARQLPATVRSRLNQASGYDKSLFERLSEAAERVHGAALCWLDEQYRMHPSIAAFPSHFFYGDRLRTACQVCERLRGVDSPIELLDMSGDAEHREIRVATSLANPYEAARLVRWLAENQPKLVGSRKDPLTVLLITPYRAQVRFLEEALQEFHLWTPAAAASSQPTRSRQEYRVATVDAAQGAEADLVIFSPVRSARHGVSACTTPRALSIGFVADTRRLNVALTRARSQLVVGGDLLTLVRASPVFAAWITFLCERKLVPNPEALWERLCEGLEHPPNERTTLVDTSDPVASGFADASEAAKARKPDVVARQNRRNEAACAPIYPCKICRQASTRISAAVARKQTLGSLQEPRSTRHSPTAGLPPAVASISCAKMKRTQKDARIAAARAEAATARIIHSDDDASSDAGSLPTRGGRAAQLLRRHRTNGGGYATTRPQPVHKGVDRRWRSSSDAIAGTNADHFTKRIRAARPAPSSVPGLTGGSAPSAAALATVFESPWPRERVSAEQQRQLDRVSSVQRFALGGATTTPVTLAVGDRFREPSLHTGSVARNSTAVQRIASRLAERAKDTLENVRRSAIFDKEGSGDAR</sequence>
<dbReference type="OrthoDB" id="2025at2759"/>
<dbReference type="InterPro" id="IPR045055">
    <property type="entry name" value="DNA2/NAM7-like"/>
</dbReference>
<dbReference type="STRING" id="280699.M1VHP4"/>
<dbReference type="PANTHER" id="PTHR10887">
    <property type="entry name" value="DNA2/NAM7 HELICASE FAMILY"/>
    <property type="match status" value="1"/>
</dbReference>
<feature type="domain" description="AAA+ ATPase" evidence="2">
    <location>
        <begin position="339"/>
        <end position="542"/>
    </location>
</feature>
<dbReference type="InterPro" id="IPR027417">
    <property type="entry name" value="P-loop_NTPase"/>
</dbReference>
<evidence type="ECO:0000259" key="2">
    <source>
        <dbReference type="SMART" id="SM00382"/>
    </source>
</evidence>
<dbReference type="SUPFAM" id="SSF52540">
    <property type="entry name" value="P-loop containing nucleoside triphosphate hydrolases"/>
    <property type="match status" value="1"/>
</dbReference>
<dbReference type="GeneID" id="16997270"/>
<dbReference type="Pfam" id="PF13086">
    <property type="entry name" value="AAA_11"/>
    <property type="match status" value="2"/>
</dbReference>
<name>M1VHP4_CYAM1</name>
<keyword evidence="4" id="KW-1185">Reference proteome</keyword>
<reference evidence="3 4" key="2">
    <citation type="journal article" date="2007" name="BMC Biol.">
        <title>A 100%-complete sequence reveals unusually simple genomic features in the hot-spring red alga Cyanidioschyzon merolae.</title>
        <authorList>
            <person name="Nozaki H."/>
            <person name="Takano H."/>
            <person name="Misumi O."/>
            <person name="Terasawa K."/>
            <person name="Matsuzaki M."/>
            <person name="Maruyama S."/>
            <person name="Nishida K."/>
            <person name="Yagisawa F."/>
            <person name="Yoshida Y."/>
            <person name="Fujiwara T."/>
            <person name="Takio S."/>
            <person name="Tamura K."/>
            <person name="Chung S.J."/>
            <person name="Nakamura S."/>
            <person name="Kuroiwa H."/>
            <person name="Tanaka K."/>
            <person name="Sato N."/>
            <person name="Kuroiwa T."/>
        </authorList>
    </citation>
    <scope>NUCLEOTIDE SEQUENCE [LARGE SCALE GENOMIC DNA]</scope>
    <source>
        <strain evidence="3 4">10D</strain>
    </source>
</reference>
<dbReference type="EMBL" id="AP006501">
    <property type="protein sequence ID" value="BAM82917.1"/>
    <property type="molecule type" value="Genomic_DNA"/>
</dbReference>